<accession>A0A8S1ARN0</accession>
<evidence type="ECO:0000313" key="2">
    <source>
        <dbReference type="EMBL" id="CAB3249239.1"/>
    </source>
</evidence>
<dbReference type="EMBL" id="CADEBC010000537">
    <property type="protein sequence ID" value="CAB3249239.1"/>
    <property type="molecule type" value="Genomic_DNA"/>
</dbReference>
<gene>
    <name evidence="2" type="ORF">APLA_LOCUS12036</name>
</gene>
<dbReference type="Proteomes" id="UP000494106">
    <property type="component" value="Unassembled WGS sequence"/>
</dbReference>
<protein>
    <submittedName>
        <fullName evidence="2">Uncharacterized protein</fullName>
    </submittedName>
</protein>
<name>A0A8S1ARN0_ARCPL</name>
<dbReference type="AlphaFoldDB" id="A0A8S1ARN0"/>
<feature type="region of interest" description="Disordered" evidence="1">
    <location>
        <begin position="1"/>
        <end position="28"/>
    </location>
</feature>
<organism evidence="2 3">
    <name type="scientific">Arctia plantaginis</name>
    <name type="common">Wood tiger moth</name>
    <name type="synonym">Phalaena plantaginis</name>
    <dbReference type="NCBI Taxonomy" id="874455"/>
    <lineage>
        <taxon>Eukaryota</taxon>
        <taxon>Metazoa</taxon>
        <taxon>Ecdysozoa</taxon>
        <taxon>Arthropoda</taxon>
        <taxon>Hexapoda</taxon>
        <taxon>Insecta</taxon>
        <taxon>Pterygota</taxon>
        <taxon>Neoptera</taxon>
        <taxon>Endopterygota</taxon>
        <taxon>Lepidoptera</taxon>
        <taxon>Glossata</taxon>
        <taxon>Ditrysia</taxon>
        <taxon>Noctuoidea</taxon>
        <taxon>Erebidae</taxon>
        <taxon>Arctiinae</taxon>
        <taxon>Arctia</taxon>
    </lineage>
</organism>
<feature type="compositionally biased region" description="Polar residues" evidence="1">
    <location>
        <begin position="71"/>
        <end position="86"/>
    </location>
</feature>
<evidence type="ECO:0000256" key="1">
    <source>
        <dbReference type="SAM" id="MobiDB-lite"/>
    </source>
</evidence>
<dbReference type="OrthoDB" id="7472621at2759"/>
<proteinExistence type="predicted"/>
<reference evidence="2 3" key="1">
    <citation type="submission" date="2020-04" db="EMBL/GenBank/DDBJ databases">
        <authorList>
            <person name="Wallbank WR R."/>
            <person name="Pardo Diaz C."/>
            <person name="Kozak K."/>
            <person name="Martin S."/>
            <person name="Jiggins C."/>
            <person name="Moest M."/>
            <person name="Warren A I."/>
            <person name="Byers J.R.P. K."/>
            <person name="Montejo-Kovacevich G."/>
            <person name="Yen C E."/>
        </authorList>
    </citation>
    <scope>NUCLEOTIDE SEQUENCE [LARGE SCALE GENOMIC DNA]</scope>
</reference>
<evidence type="ECO:0000313" key="3">
    <source>
        <dbReference type="Proteomes" id="UP000494106"/>
    </source>
</evidence>
<feature type="compositionally biased region" description="Pro residues" evidence="1">
    <location>
        <begin position="50"/>
        <end position="63"/>
    </location>
</feature>
<sequence>MYLQQRNETFYKPHQGPNTVQSVPAHIPKPLYTTTPTAFWPMPTLQRPVPTTPQPFRFTPPPHQSFRGHPAQQQPQVRMPSHTQRMLSARPPNYNPQSNVFRLPPRNQPVQYNPQYPRPT</sequence>
<feature type="region of interest" description="Disordered" evidence="1">
    <location>
        <begin position="42"/>
        <end position="120"/>
    </location>
</feature>
<comment type="caution">
    <text evidence="2">The sequence shown here is derived from an EMBL/GenBank/DDBJ whole genome shotgun (WGS) entry which is preliminary data.</text>
</comment>
<keyword evidence="3" id="KW-1185">Reference proteome</keyword>